<reference evidence="3" key="2">
    <citation type="submission" date="2015-01" db="EMBL/GenBank/DDBJ databases">
        <title>Evolutionary Origins and Diversification of the Mycorrhizal Mutualists.</title>
        <authorList>
            <consortium name="DOE Joint Genome Institute"/>
            <consortium name="Mycorrhizal Genomics Consortium"/>
            <person name="Kohler A."/>
            <person name="Kuo A."/>
            <person name="Nagy L.G."/>
            <person name="Floudas D."/>
            <person name="Copeland A."/>
            <person name="Barry K.W."/>
            <person name="Cichocki N."/>
            <person name="Veneault-Fourrey C."/>
            <person name="LaButti K."/>
            <person name="Lindquist E.A."/>
            <person name="Lipzen A."/>
            <person name="Lundell T."/>
            <person name="Morin E."/>
            <person name="Murat C."/>
            <person name="Riley R."/>
            <person name="Ohm R."/>
            <person name="Sun H."/>
            <person name="Tunlid A."/>
            <person name="Henrissat B."/>
            <person name="Grigoriev I.V."/>
            <person name="Hibbett D.S."/>
            <person name="Martin F."/>
        </authorList>
    </citation>
    <scope>NUCLEOTIDE SEQUENCE [LARGE SCALE GENOMIC DNA]</scope>
    <source>
        <strain evidence="3">h7</strain>
    </source>
</reference>
<accession>A0A0C2Y7W4</accession>
<keyword evidence="3" id="KW-1185">Reference proteome</keyword>
<reference evidence="2 3" key="1">
    <citation type="submission" date="2014-04" db="EMBL/GenBank/DDBJ databases">
        <authorList>
            <consortium name="DOE Joint Genome Institute"/>
            <person name="Kuo A."/>
            <person name="Gay G."/>
            <person name="Dore J."/>
            <person name="Kohler A."/>
            <person name="Nagy L.G."/>
            <person name="Floudas D."/>
            <person name="Copeland A."/>
            <person name="Barry K.W."/>
            <person name="Cichocki N."/>
            <person name="Veneault-Fourrey C."/>
            <person name="LaButti K."/>
            <person name="Lindquist E.A."/>
            <person name="Lipzen A."/>
            <person name="Lundell T."/>
            <person name="Morin E."/>
            <person name="Murat C."/>
            <person name="Sun H."/>
            <person name="Tunlid A."/>
            <person name="Henrissat B."/>
            <person name="Grigoriev I.V."/>
            <person name="Hibbett D.S."/>
            <person name="Martin F."/>
            <person name="Nordberg H.P."/>
            <person name="Cantor M.N."/>
            <person name="Hua S.X."/>
        </authorList>
    </citation>
    <scope>NUCLEOTIDE SEQUENCE [LARGE SCALE GENOMIC DNA]</scope>
    <source>
        <strain evidence="3">h7</strain>
    </source>
</reference>
<feature type="compositionally biased region" description="Polar residues" evidence="1">
    <location>
        <begin position="1"/>
        <end position="18"/>
    </location>
</feature>
<sequence length="71" mass="7612">MSRQSHNGSVETSIQADSPASGAAATVLPKALGAIHTDDLKGSEQHASWCALHHAWRIHLHSLPVQPLKQK</sequence>
<gene>
    <name evidence="2" type="ORF">M413DRAFT_441015</name>
</gene>
<dbReference type="Proteomes" id="UP000053424">
    <property type="component" value="Unassembled WGS sequence"/>
</dbReference>
<feature type="region of interest" description="Disordered" evidence="1">
    <location>
        <begin position="1"/>
        <end position="23"/>
    </location>
</feature>
<name>A0A0C2Y7W4_HEBCY</name>
<organism evidence="2 3">
    <name type="scientific">Hebeloma cylindrosporum</name>
    <dbReference type="NCBI Taxonomy" id="76867"/>
    <lineage>
        <taxon>Eukaryota</taxon>
        <taxon>Fungi</taxon>
        <taxon>Dikarya</taxon>
        <taxon>Basidiomycota</taxon>
        <taxon>Agaricomycotina</taxon>
        <taxon>Agaricomycetes</taxon>
        <taxon>Agaricomycetidae</taxon>
        <taxon>Agaricales</taxon>
        <taxon>Agaricineae</taxon>
        <taxon>Hymenogastraceae</taxon>
        <taxon>Hebeloma</taxon>
    </lineage>
</organism>
<proteinExistence type="predicted"/>
<protein>
    <submittedName>
        <fullName evidence="2">Uncharacterized protein</fullName>
    </submittedName>
</protein>
<evidence type="ECO:0000313" key="2">
    <source>
        <dbReference type="EMBL" id="KIM45958.1"/>
    </source>
</evidence>
<dbReference type="HOGENOM" id="CLU_2740308_0_0_1"/>
<evidence type="ECO:0000313" key="3">
    <source>
        <dbReference type="Proteomes" id="UP000053424"/>
    </source>
</evidence>
<evidence type="ECO:0000256" key="1">
    <source>
        <dbReference type="SAM" id="MobiDB-lite"/>
    </source>
</evidence>
<dbReference type="EMBL" id="KN831771">
    <property type="protein sequence ID" value="KIM45958.1"/>
    <property type="molecule type" value="Genomic_DNA"/>
</dbReference>
<dbReference type="AlphaFoldDB" id="A0A0C2Y7W4"/>